<organism evidence="1 2">
    <name type="scientific">Crateriforma conspicua</name>
    <dbReference type="NCBI Taxonomy" id="2527996"/>
    <lineage>
        <taxon>Bacteria</taxon>
        <taxon>Pseudomonadati</taxon>
        <taxon>Planctomycetota</taxon>
        <taxon>Planctomycetia</taxon>
        <taxon>Planctomycetales</taxon>
        <taxon>Planctomycetaceae</taxon>
        <taxon>Crateriforma</taxon>
    </lineage>
</organism>
<evidence type="ECO:0000313" key="1">
    <source>
        <dbReference type="EMBL" id="TWT71893.1"/>
    </source>
</evidence>
<name>A0A5C5YAM8_9PLAN</name>
<sequence length="192" mass="21436">MISPHPILDLTCTLSLHDFSVVDYQHLLSVCEQQRRNRWVDNARAVCLMRLERIDEALEIFRRIALSPGTCVLRGDLPDEIKLNYASALLAKGQLIGALDVLDELGDPNQWMAIQIRCVLLDWEKSLPWWKRILWRAGRLEFATPVSVDFELGVWPPAGVTIPGRSIDRAGTSDGVGRIAGDDIADPASVPL</sequence>
<accession>A0A5C5YAM8</accession>
<dbReference type="EMBL" id="SJPL01000001">
    <property type="protein sequence ID" value="TWT71893.1"/>
    <property type="molecule type" value="Genomic_DNA"/>
</dbReference>
<dbReference type="AlphaFoldDB" id="A0A5C5YAM8"/>
<dbReference type="Proteomes" id="UP000317238">
    <property type="component" value="Unassembled WGS sequence"/>
</dbReference>
<proteinExistence type="predicted"/>
<dbReference type="RefSeq" id="WP_146440060.1">
    <property type="nucleotide sequence ID" value="NZ_SJPL01000001.1"/>
</dbReference>
<reference evidence="1 2" key="1">
    <citation type="submission" date="2019-02" db="EMBL/GenBank/DDBJ databases">
        <title>Deep-cultivation of Planctomycetes and their phenomic and genomic characterization uncovers novel biology.</title>
        <authorList>
            <person name="Wiegand S."/>
            <person name="Jogler M."/>
            <person name="Boedeker C."/>
            <person name="Pinto D."/>
            <person name="Vollmers J."/>
            <person name="Rivas-Marin E."/>
            <person name="Kohn T."/>
            <person name="Peeters S.H."/>
            <person name="Heuer A."/>
            <person name="Rast P."/>
            <person name="Oberbeckmann S."/>
            <person name="Bunk B."/>
            <person name="Jeske O."/>
            <person name="Meyerdierks A."/>
            <person name="Storesund J.E."/>
            <person name="Kallscheuer N."/>
            <person name="Luecker S."/>
            <person name="Lage O.M."/>
            <person name="Pohl T."/>
            <person name="Merkel B.J."/>
            <person name="Hornburger P."/>
            <person name="Mueller R.-W."/>
            <person name="Bruemmer F."/>
            <person name="Labrenz M."/>
            <person name="Spormann A.M."/>
            <person name="Op Den Camp H."/>
            <person name="Overmann J."/>
            <person name="Amann R."/>
            <person name="Jetten M.S.M."/>
            <person name="Mascher T."/>
            <person name="Medema M.H."/>
            <person name="Devos D.P."/>
            <person name="Kaster A.-K."/>
            <person name="Ovreas L."/>
            <person name="Rohde M."/>
            <person name="Galperin M.Y."/>
            <person name="Jogler C."/>
        </authorList>
    </citation>
    <scope>NUCLEOTIDE SEQUENCE [LARGE SCALE GENOMIC DNA]</scope>
    <source>
        <strain evidence="1 2">Pan14r</strain>
    </source>
</reference>
<dbReference type="SUPFAM" id="SSF48452">
    <property type="entry name" value="TPR-like"/>
    <property type="match status" value="1"/>
</dbReference>
<evidence type="ECO:0008006" key="3">
    <source>
        <dbReference type="Google" id="ProtNLM"/>
    </source>
</evidence>
<evidence type="ECO:0000313" key="2">
    <source>
        <dbReference type="Proteomes" id="UP000317238"/>
    </source>
</evidence>
<dbReference type="InterPro" id="IPR011990">
    <property type="entry name" value="TPR-like_helical_dom_sf"/>
</dbReference>
<gene>
    <name evidence="1" type="ORF">Pan14r_42100</name>
</gene>
<dbReference type="OrthoDB" id="273604at2"/>
<comment type="caution">
    <text evidence="1">The sequence shown here is derived from an EMBL/GenBank/DDBJ whole genome shotgun (WGS) entry which is preliminary data.</text>
</comment>
<keyword evidence="2" id="KW-1185">Reference proteome</keyword>
<protein>
    <recommendedName>
        <fullName evidence="3">Tetratricopeptide repeat protein</fullName>
    </recommendedName>
</protein>